<sequence length="219" mass="25420">MMSSYRNEQLDELRRGPWTLDEDNRLIHYITCHGEGRWNSLAKSSENLPGRTDNSIKNYWRTKVQKQASHLKINSNSKRFVEAHHPFWVPRFLEKAEHSSPPPSSSSFTSTSTVEANQKNLSSQQQGKETIMENIRSSSNISYSSNSKKLMLPYFPESSLKSGSYIVDNNHFDLMSFNPSNMQELRSSDISTFDFQMTEVDWMSNNLSDDTFWNIDDLW</sequence>
<name>A0ACB8ZFX7_9ASTR</name>
<comment type="caution">
    <text evidence="1">The sequence shown here is derived from an EMBL/GenBank/DDBJ whole genome shotgun (WGS) entry which is preliminary data.</text>
</comment>
<gene>
    <name evidence="1" type="ORF">L1987_79239</name>
</gene>
<dbReference type="Proteomes" id="UP001056120">
    <property type="component" value="Linkage Group LG26"/>
</dbReference>
<protein>
    <submittedName>
        <fullName evidence="1">Uncharacterized protein</fullName>
    </submittedName>
</protein>
<evidence type="ECO:0000313" key="1">
    <source>
        <dbReference type="EMBL" id="KAI3696228.1"/>
    </source>
</evidence>
<keyword evidence="2" id="KW-1185">Reference proteome</keyword>
<reference evidence="2" key="1">
    <citation type="journal article" date="2022" name="Mol. Ecol. Resour.">
        <title>The genomes of chicory, endive, great burdock and yacon provide insights into Asteraceae palaeo-polyploidization history and plant inulin production.</title>
        <authorList>
            <person name="Fan W."/>
            <person name="Wang S."/>
            <person name="Wang H."/>
            <person name="Wang A."/>
            <person name="Jiang F."/>
            <person name="Liu H."/>
            <person name="Zhao H."/>
            <person name="Xu D."/>
            <person name="Zhang Y."/>
        </authorList>
    </citation>
    <scope>NUCLEOTIDE SEQUENCE [LARGE SCALE GENOMIC DNA]</scope>
    <source>
        <strain evidence="2">cv. Yunnan</strain>
    </source>
</reference>
<proteinExistence type="predicted"/>
<dbReference type="EMBL" id="CM042043">
    <property type="protein sequence ID" value="KAI3696228.1"/>
    <property type="molecule type" value="Genomic_DNA"/>
</dbReference>
<organism evidence="1 2">
    <name type="scientific">Smallanthus sonchifolius</name>
    <dbReference type="NCBI Taxonomy" id="185202"/>
    <lineage>
        <taxon>Eukaryota</taxon>
        <taxon>Viridiplantae</taxon>
        <taxon>Streptophyta</taxon>
        <taxon>Embryophyta</taxon>
        <taxon>Tracheophyta</taxon>
        <taxon>Spermatophyta</taxon>
        <taxon>Magnoliopsida</taxon>
        <taxon>eudicotyledons</taxon>
        <taxon>Gunneridae</taxon>
        <taxon>Pentapetalae</taxon>
        <taxon>asterids</taxon>
        <taxon>campanulids</taxon>
        <taxon>Asterales</taxon>
        <taxon>Asteraceae</taxon>
        <taxon>Asteroideae</taxon>
        <taxon>Heliantheae alliance</taxon>
        <taxon>Millerieae</taxon>
        <taxon>Smallanthus</taxon>
    </lineage>
</organism>
<reference evidence="1 2" key="2">
    <citation type="journal article" date="2022" name="Mol. Ecol. Resour.">
        <title>The genomes of chicory, endive, great burdock and yacon provide insights into Asteraceae paleo-polyploidization history and plant inulin production.</title>
        <authorList>
            <person name="Fan W."/>
            <person name="Wang S."/>
            <person name="Wang H."/>
            <person name="Wang A."/>
            <person name="Jiang F."/>
            <person name="Liu H."/>
            <person name="Zhao H."/>
            <person name="Xu D."/>
            <person name="Zhang Y."/>
        </authorList>
    </citation>
    <scope>NUCLEOTIDE SEQUENCE [LARGE SCALE GENOMIC DNA]</scope>
    <source>
        <strain evidence="2">cv. Yunnan</strain>
        <tissue evidence="1">Leaves</tissue>
    </source>
</reference>
<evidence type="ECO:0000313" key="2">
    <source>
        <dbReference type="Proteomes" id="UP001056120"/>
    </source>
</evidence>
<accession>A0ACB8ZFX7</accession>